<dbReference type="EMBL" id="WIGM01001042">
    <property type="protein sequence ID" value="KAF6806098.1"/>
    <property type="molecule type" value="Genomic_DNA"/>
</dbReference>
<dbReference type="PANTHER" id="PTHR14187:SF5">
    <property type="entry name" value="HEAT SHOCK 70 KDA PROTEIN 12A"/>
    <property type="match status" value="1"/>
</dbReference>
<evidence type="ECO:0008006" key="4">
    <source>
        <dbReference type="Google" id="ProtNLM"/>
    </source>
</evidence>
<keyword evidence="3" id="KW-1185">Reference proteome</keyword>
<comment type="caution">
    <text evidence="2">The sequence shown here is derived from an EMBL/GenBank/DDBJ whole genome shotgun (WGS) entry which is preliminary data.</text>
</comment>
<dbReference type="SUPFAM" id="SSF53067">
    <property type="entry name" value="Actin-like ATPase domain"/>
    <property type="match status" value="1"/>
</dbReference>
<evidence type="ECO:0000256" key="1">
    <source>
        <dbReference type="SAM" id="MobiDB-lite"/>
    </source>
</evidence>
<accession>A0A8H6J498</accession>
<sequence>MLEESVEGTIKLIECQISQIDRQNLTAAAIFLSGGFSESPYLRKEIRTLAEEKRCMFYSDGDRWTAVAKGAVLMGLGAGCDVPPAQLQCPFNIGVVVSARFTQFDHEDRQMYQDTLDGNYRARNHIKWVVKQGDLVSPGEGIVERVHVRRKFTQNGNKSGRVIVVLSTGEVHQNHPDNFEVDSIDPYDEEEMHVELRVNQQSEGAKFSAPIYWKLAFESQLSVGFNRPRCGYTIPTPGWRAGAFQEARFQLTCNATVGPRRPTPNTSTTSAAQRTTASSYKMNSWKHVNHYTESNTRWVEMMNLSTPELGVGWIPANVVAIPETLNNSIASRYPPNTTFIENVSEERIGEKPQYQQPRYRMQ</sequence>
<protein>
    <recommendedName>
        <fullName evidence="4">Hsp70-like protein</fullName>
    </recommendedName>
</protein>
<reference evidence="2" key="1">
    <citation type="journal article" date="2020" name="Phytopathology">
        <title>Genome Sequence Resources of Colletotrichum truncatum, C. plurivorum, C. musicola, and C. sojae: Four Species Pathogenic to Soybean (Glycine max).</title>
        <authorList>
            <person name="Rogerio F."/>
            <person name="Boufleur T.R."/>
            <person name="Ciampi-Guillardi M."/>
            <person name="Sukno S.A."/>
            <person name="Thon M.R."/>
            <person name="Massola Junior N.S."/>
            <person name="Baroncelli R."/>
        </authorList>
    </citation>
    <scope>NUCLEOTIDE SEQUENCE</scope>
    <source>
        <strain evidence="2">LFN0074</strain>
    </source>
</reference>
<dbReference type="AlphaFoldDB" id="A0A8H6J498"/>
<gene>
    <name evidence="2" type="ORF">CMUS01_14453</name>
</gene>
<feature type="compositionally biased region" description="Low complexity" evidence="1">
    <location>
        <begin position="259"/>
        <end position="275"/>
    </location>
</feature>
<organism evidence="2 3">
    <name type="scientific">Colletotrichum musicola</name>
    <dbReference type="NCBI Taxonomy" id="2175873"/>
    <lineage>
        <taxon>Eukaryota</taxon>
        <taxon>Fungi</taxon>
        <taxon>Dikarya</taxon>
        <taxon>Ascomycota</taxon>
        <taxon>Pezizomycotina</taxon>
        <taxon>Sordariomycetes</taxon>
        <taxon>Hypocreomycetidae</taxon>
        <taxon>Glomerellales</taxon>
        <taxon>Glomerellaceae</taxon>
        <taxon>Colletotrichum</taxon>
        <taxon>Colletotrichum orchidearum species complex</taxon>
    </lineage>
</organism>
<name>A0A8H6J498_9PEZI</name>
<dbReference type="InterPro" id="IPR043129">
    <property type="entry name" value="ATPase_NBD"/>
</dbReference>
<dbReference type="PANTHER" id="PTHR14187">
    <property type="entry name" value="ALPHA KINASE/ELONGATION FACTOR 2 KINASE"/>
    <property type="match status" value="1"/>
</dbReference>
<feature type="region of interest" description="Disordered" evidence="1">
    <location>
        <begin position="256"/>
        <end position="275"/>
    </location>
</feature>
<evidence type="ECO:0000313" key="3">
    <source>
        <dbReference type="Proteomes" id="UP000639643"/>
    </source>
</evidence>
<dbReference type="Proteomes" id="UP000639643">
    <property type="component" value="Unassembled WGS sequence"/>
</dbReference>
<dbReference type="OrthoDB" id="2963168at2759"/>
<proteinExistence type="predicted"/>
<evidence type="ECO:0000313" key="2">
    <source>
        <dbReference type="EMBL" id="KAF6806098.1"/>
    </source>
</evidence>